<name>A0A1X0Q9F9_9MICR</name>
<accession>A0A1X0Q9F9</accession>
<dbReference type="Pfam" id="PF00620">
    <property type="entry name" value="RhoGAP"/>
    <property type="match status" value="1"/>
</dbReference>
<dbReference type="OrthoDB" id="20689at2759"/>
<dbReference type="InterPro" id="IPR008936">
    <property type="entry name" value="Rho_GTPase_activation_prot"/>
</dbReference>
<dbReference type="EMBL" id="LVKB01000091">
    <property type="protein sequence ID" value="ORD96420.1"/>
    <property type="molecule type" value="Genomic_DNA"/>
</dbReference>
<dbReference type="VEuPathDB" id="MicrosporidiaDB:A0H76_1282"/>
<keyword evidence="3" id="KW-1185">Reference proteome</keyword>
<dbReference type="GO" id="GO:0007165">
    <property type="term" value="P:signal transduction"/>
    <property type="evidence" value="ECO:0007669"/>
    <property type="project" value="InterPro"/>
</dbReference>
<gene>
    <name evidence="2" type="ORF">HERIO_1657</name>
</gene>
<dbReference type="VEuPathDB" id="MicrosporidiaDB:HERIO_1657"/>
<dbReference type="SUPFAM" id="SSF48350">
    <property type="entry name" value="GTPase activation domain, GAP"/>
    <property type="match status" value="1"/>
</dbReference>
<proteinExistence type="predicted"/>
<feature type="domain" description="Rho-GAP" evidence="1">
    <location>
        <begin position="82"/>
        <end position="278"/>
    </location>
</feature>
<dbReference type="PROSITE" id="PS50238">
    <property type="entry name" value="RHOGAP"/>
    <property type="match status" value="1"/>
</dbReference>
<dbReference type="CDD" id="cd00159">
    <property type="entry name" value="RhoGAP"/>
    <property type="match status" value="1"/>
</dbReference>
<dbReference type="InterPro" id="IPR000198">
    <property type="entry name" value="RhoGAP_dom"/>
</dbReference>
<sequence length="289" mass="33261">MAGVDEITKVDLNKKLNLFNSFNDDQQKVIRELFFRDQKKVITEVIGSFNYGVLFPSSFGACFRSDNGAIEVVDKDLVSTNFRFSDNILEVPAQIDLLCRIIFTKKFNQKGLFRVNTVADKMKTARTLLYDILEGRVSEETGIGLFDKNFDLIDCCELYKLLLRSFNKTVIPLSFIKPIIEASKETDLEKKMIASKAIFYSLPTHNRKILESNIFLCYKICQITHSQENVKEQLDLDGLAIVMMPNLFLENENDFEIDSIIQLVSFAKFLFANIFDIMDVDEKYKNANK</sequence>
<reference evidence="2 3" key="1">
    <citation type="journal article" date="2017" name="Environ. Microbiol.">
        <title>Decay of the glycolytic pathway and adaptation to intranuclear parasitism within Enterocytozoonidae microsporidia.</title>
        <authorList>
            <person name="Wiredu Boakye D."/>
            <person name="Jaroenlak P."/>
            <person name="Prachumwat A."/>
            <person name="Williams T.A."/>
            <person name="Bateman K.S."/>
            <person name="Itsathitphaisarn O."/>
            <person name="Sritunyalucksana K."/>
            <person name="Paszkiewicz K.H."/>
            <person name="Moore K.A."/>
            <person name="Stentiford G.D."/>
            <person name="Williams B.A."/>
        </authorList>
    </citation>
    <scope>NUCLEOTIDE SEQUENCE [LARGE SCALE GENOMIC DNA]</scope>
    <source>
        <strain evidence="2 3">GB1</strain>
    </source>
</reference>
<dbReference type="SMART" id="SM00324">
    <property type="entry name" value="RhoGAP"/>
    <property type="match status" value="1"/>
</dbReference>
<protein>
    <recommendedName>
        <fullName evidence="1">Rho-GAP domain-containing protein</fullName>
    </recommendedName>
</protein>
<evidence type="ECO:0000313" key="2">
    <source>
        <dbReference type="EMBL" id="ORD96420.1"/>
    </source>
</evidence>
<evidence type="ECO:0000259" key="1">
    <source>
        <dbReference type="PROSITE" id="PS50238"/>
    </source>
</evidence>
<organism evidence="2 3">
    <name type="scientific">Hepatospora eriocheir</name>
    <dbReference type="NCBI Taxonomy" id="1081669"/>
    <lineage>
        <taxon>Eukaryota</taxon>
        <taxon>Fungi</taxon>
        <taxon>Fungi incertae sedis</taxon>
        <taxon>Microsporidia</taxon>
        <taxon>Hepatosporidae</taxon>
        <taxon>Hepatospora</taxon>
    </lineage>
</organism>
<dbReference type="AlphaFoldDB" id="A0A1X0Q9F9"/>
<evidence type="ECO:0000313" key="3">
    <source>
        <dbReference type="Proteomes" id="UP000192356"/>
    </source>
</evidence>
<dbReference type="Proteomes" id="UP000192356">
    <property type="component" value="Unassembled WGS sequence"/>
</dbReference>
<dbReference type="Gene3D" id="1.10.555.10">
    <property type="entry name" value="Rho GTPase activation protein"/>
    <property type="match status" value="1"/>
</dbReference>
<comment type="caution">
    <text evidence="2">The sequence shown here is derived from an EMBL/GenBank/DDBJ whole genome shotgun (WGS) entry which is preliminary data.</text>
</comment>